<proteinExistence type="predicted"/>
<keyword evidence="3" id="KW-0804">Transcription</keyword>
<organism evidence="6 7">
    <name type="scientific">Garciella nitratireducens DSM 15102</name>
    <dbReference type="NCBI Taxonomy" id="1121911"/>
    <lineage>
        <taxon>Bacteria</taxon>
        <taxon>Bacillati</taxon>
        <taxon>Bacillota</taxon>
        <taxon>Clostridia</taxon>
        <taxon>Eubacteriales</taxon>
        <taxon>Eubacteriaceae</taxon>
        <taxon>Garciella</taxon>
    </lineage>
</organism>
<feature type="domain" description="HTH cro/C1-type" evidence="4">
    <location>
        <begin position="49"/>
        <end position="67"/>
    </location>
</feature>
<protein>
    <submittedName>
        <fullName evidence="6">DNA-binding transcriptional regulator, MarR family</fullName>
    </submittedName>
</protein>
<dbReference type="PROSITE" id="PS50943">
    <property type="entry name" value="HTH_CROC1"/>
    <property type="match status" value="1"/>
</dbReference>
<dbReference type="PROSITE" id="PS50995">
    <property type="entry name" value="HTH_MARR_2"/>
    <property type="match status" value="1"/>
</dbReference>
<evidence type="ECO:0000256" key="3">
    <source>
        <dbReference type="ARBA" id="ARBA00023163"/>
    </source>
</evidence>
<dbReference type="PANTHER" id="PTHR42756">
    <property type="entry name" value="TRANSCRIPTIONAL REGULATOR, MARR"/>
    <property type="match status" value="1"/>
</dbReference>
<keyword evidence="7" id="KW-1185">Reference proteome</keyword>
<dbReference type="PRINTS" id="PR00033">
    <property type="entry name" value="HTHASNC"/>
</dbReference>
<keyword evidence="1" id="KW-0805">Transcription regulation</keyword>
<dbReference type="InterPro" id="IPR036390">
    <property type="entry name" value="WH_DNA-bd_sf"/>
</dbReference>
<dbReference type="GO" id="GO:0003700">
    <property type="term" value="F:DNA-binding transcription factor activity"/>
    <property type="evidence" value="ECO:0007669"/>
    <property type="project" value="InterPro"/>
</dbReference>
<evidence type="ECO:0000313" key="6">
    <source>
        <dbReference type="EMBL" id="SJZ90212.1"/>
    </source>
</evidence>
<dbReference type="InterPro" id="IPR001387">
    <property type="entry name" value="Cro/C1-type_HTH"/>
</dbReference>
<dbReference type="PRINTS" id="PR00598">
    <property type="entry name" value="HTHMARR"/>
</dbReference>
<dbReference type="GO" id="GO:0043565">
    <property type="term" value="F:sequence-specific DNA binding"/>
    <property type="evidence" value="ECO:0007669"/>
    <property type="project" value="InterPro"/>
</dbReference>
<dbReference type="InterPro" id="IPR000835">
    <property type="entry name" value="HTH_MarR-typ"/>
</dbReference>
<dbReference type="RefSeq" id="WP_087679410.1">
    <property type="nucleotide sequence ID" value="NZ_FUWV01000016.1"/>
</dbReference>
<dbReference type="SUPFAM" id="SSF46785">
    <property type="entry name" value="Winged helix' DNA-binding domain"/>
    <property type="match status" value="1"/>
</dbReference>
<evidence type="ECO:0000259" key="5">
    <source>
        <dbReference type="PROSITE" id="PS50995"/>
    </source>
</evidence>
<dbReference type="Gene3D" id="1.10.10.10">
    <property type="entry name" value="Winged helix-like DNA-binding domain superfamily/Winged helix DNA-binding domain"/>
    <property type="match status" value="1"/>
</dbReference>
<dbReference type="InterPro" id="IPR000485">
    <property type="entry name" value="AsnC-type_HTH_dom"/>
</dbReference>
<evidence type="ECO:0000313" key="7">
    <source>
        <dbReference type="Proteomes" id="UP000196365"/>
    </source>
</evidence>
<dbReference type="OrthoDB" id="6400170at2"/>
<dbReference type="AlphaFoldDB" id="A0A1T4PFD8"/>
<evidence type="ECO:0000259" key="4">
    <source>
        <dbReference type="PROSITE" id="PS50943"/>
    </source>
</evidence>
<dbReference type="Pfam" id="PF01047">
    <property type="entry name" value="MarR"/>
    <property type="match status" value="1"/>
</dbReference>
<dbReference type="EMBL" id="FUWV01000016">
    <property type="protein sequence ID" value="SJZ90212.1"/>
    <property type="molecule type" value="Genomic_DNA"/>
</dbReference>
<dbReference type="PANTHER" id="PTHR42756:SF1">
    <property type="entry name" value="TRANSCRIPTIONAL REPRESSOR OF EMRAB OPERON"/>
    <property type="match status" value="1"/>
</dbReference>
<dbReference type="SMART" id="SM00347">
    <property type="entry name" value="HTH_MARR"/>
    <property type="match status" value="1"/>
</dbReference>
<gene>
    <name evidence="6" type="ORF">SAMN02745973_02064</name>
</gene>
<dbReference type="InterPro" id="IPR036388">
    <property type="entry name" value="WH-like_DNA-bd_sf"/>
</dbReference>
<dbReference type="Proteomes" id="UP000196365">
    <property type="component" value="Unassembled WGS sequence"/>
</dbReference>
<accession>A0A1T4PFD8</accession>
<name>A0A1T4PFD8_9FIRM</name>
<keyword evidence="2 6" id="KW-0238">DNA-binding</keyword>
<evidence type="ECO:0000256" key="1">
    <source>
        <dbReference type="ARBA" id="ARBA00023015"/>
    </source>
</evidence>
<sequence>MEKGEQLAIKLFGELLRDYHNVANKVLNKYGLYKGQPFILKCIKQYPSMTQKELAKKMGVTKSTIGKSIRRMEKMGFLKRTQDLKDCRCNRIRITEKGIEALENCQKDMNKIIEALYSKIPKEEKDLVIQILKKLLEGLNSLKKEENL</sequence>
<evidence type="ECO:0000256" key="2">
    <source>
        <dbReference type="ARBA" id="ARBA00023125"/>
    </source>
</evidence>
<reference evidence="6 7" key="1">
    <citation type="submission" date="2017-02" db="EMBL/GenBank/DDBJ databases">
        <authorList>
            <person name="Peterson S.W."/>
        </authorList>
    </citation>
    <scope>NUCLEOTIDE SEQUENCE [LARGE SCALE GENOMIC DNA]</scope>
    <source>
        <strain evidence="6 7">DSM 15102</strain>
    </source>
</reference>
<feature type="domain" description="HTH marR-type" evidence="5">
    <location>
        <begin position="8"/>
        <end position="137"/>
    </location>
</feature>